<reference evidence="1" key="1">
    <citation type="submission" date="2022-01" db="EMBL/GenBank/DDBJ databases">
        <title>Whole genome-based taxonomy of the Shewanellaceae.</title>
        <authorList>
            <person name="Martin-Rodriguez A.J."/>
        </authorList>
    </citation>
    <scope>NUCLEOTIDE SEQUENCE</scope>
    <source>
        <strain evidence="1">KCTC 23973</strain>
    </source>
</reference>
<accession>A0A9X1ZI76</accession>
<dbReference type="Pfam" id="PF14352">
    <property type="entry name" value="DUF4402"/>
    <property type="match status" value="1"/>
</dbReference>
<dbReference type="Proteomes" id="UP001139293">
    <property type="component" value="Unassembled WGS sequence"/>
</dbReference>
<sequence length="151" mass="16525">MKSILFLFLVLATVIFDVSADVYFEQPLSFGTIVIRDNSIQSSVTVPTYGHSTSSGQLLIIKPGQAAEMVITDYPPYVDLSITPMLPVITTVASGDTEQFTLSEIYIEPNIRTDSAGMAMTQMGGKLMTSGNGKHYLNTSYQAVFYLDISY</sequence>
<name>A0A9X1ZI76_9GAMM</name>
<dbReference type="InterPro" id="IPR025514">
    <property type="entry name" value="DUF4402"/>
</dbReference>
<evidence type="ECO:0000313" key="2">
    <source>
        <dbReference type="Proteomes" id="UP001139293"/>
    </source>
</evidence>
<dbReference type="EMBL" id="JAKILB010000010">
    <property type="protein sequence ID" value="MCL1139975.1"/>
    <property type="molecule type" value="Genomic_DNA"/>
</dbReference>
<keyword evidence="2" id="KW-1185">Reference proteome</keyword>
<organism evidence="1 2">
    <name type="scientific">Shewanella pneumatophori</name>
    <dbReference type="NCBI Taxonomy" id="314092"/>
    <lineage>
        <taxon>Bacteria</taxon>
        <taxon>Pseudomonadati</taxon>
        <taxon>Pseudomonadota</taxon>
        <taxon>Gammaproteobacteria</taxon>
        <taxon>Alteromonadales</taxon>
        <taxon>Shewanellaceae</taxon>
        <taxon>Shewanella</taxon>
    </lineage>
</organism>
<evidence type="ECO:0000313" key="1">
    <source>
        <dbReference type="EMBL" id="MCL1139975.1"/>
    </source>
</evidence>
<comment type="caution">
    <text evidence="1">The sequence shown here is derived from an EMBL/GenBank/DDBJ whole genome shotgun (WGS) entry which is preliminary data.</text>
</comment>
<gene>
    <name evidence="1" type="ORF">L2740_15625</name>
</gene>
<dbReference type="RefSeq" id="WP_248951046.1">
    <property type="nucleotide sequence ID" value="NZ_JAKILB010000010.1"/>
</dbReference>
<proteinExistence type="predicted"/>
<dbReference type="AlphaFoldDB" id="A0A9X1ZI76"/>
<protein>
    <submittedName>
        <fullName evidence="1">DUF4402 domain-containing protein</fullName>
    </submittedName>
</protein>